<organism evidence="1 2">
    <name type="scientific">Portunus trituberculatus</name>
    <name type="common">Swimming crab</name>
    <name type="synonym">Neptunus trituberculatus</name>
    <dbReference type="NCBI Taxonomy" id="210409"/>
    <lineage>
        <taxon>Eukaryota</taxon>
        <taxon>Metazoa</taxon>
        <taxon>Ecdysozoa</taxon>
        <taxon>Arthropoda</taxon>
        <taxon>Crustacea</taxon>
        <taxon>Multicrustacea</taxon>
        <taxon>Malacostraca</taxon>
        <taxon>Eumalacostraca</taxon>
        <taxon>Eucarida</taxon>
        <taxon>Decapoda</taxon>
        <taxon>Pleocyemata</taxon>
        <taxon>Brachyura</taxon>
        <taxon>Eubrachyura</taxon>
        <taxon>Portunoidea</taxon>
        <taxon>Portunidae</taxon>
        <taxon>Portuninae</taxon>
        <taxon>Portunus</taxon>
    </lineage>
</organism>
<sequence length="76" mass="8367">MYLLAPYCLSYIDCSPVPLMYSSADTISWECSSGAEGKAPLGVPLKAFAIDPLQRWLCIIVGEVTVAKLKTQAVWW</sequence>
<evidence type="ECO:0000313" key="2">
    <source>
        <dbReference type="Proteomes" id="UP000324222"/>
    </source>
</evidence>
<name>A0A5B7JKE6_PORTR</name>
<dbReference type="Proteomes" id="UP000324222">
    <property type="component" value="Unassembled WGS sequence"/>
</dbReference>
<comment type="caution">
    <text evidence="1">The sequence shown here is derived from an EMBL/GenBank/DDBJ whole genome shotgun (WGS) entry which is preliminary data.</text>
</comment>
<protein>
    <submittedName>
        <fullName evidence="1">Uncharacterized protein</fullName>
    </submittedName>
</protein>
<gene>
    <name evidence="1" type="ORF">E2C01_090062</name>
</gene>
<reference evidence="1 2" key="1">
    <citation type="submission" date="2019-05" db="EMBL/GenBank/DDBJ databases">
        <title>Another draft genome of Portunus trituberculatus and its Hox gene families provides insights of decapod evolution.</title>
        <authorList>
            <person name="Jeong J.-H."/>
            <person name="Song I."/>
            <person name="Kim S."/>
            <person name="Choi T."/>
            <person name="Kim D."/>
            <person name="Ryu S."/>
            <person name="Kim W."/>
        </authorList>
    </citation>
    <scope>NUCLEOTIDE SEQUENCE [LARGE SCALE GENOMIC DNA]</scope>
    <source>
        <tissue evidence="1">Muscle</tissue>
    </source>
</reference>
<dbReference type="EMBL" id="VSRR010100130">
    <property type="protein sequence ID" value="MPC94873.1"/>
    <property type="molecule type" value="Genomic_DNA"/>
</dbReference>
<accession>A0A5B7JKE6</accession>
<keyword evidence="2" id="KW-1185">Reference proteome</keyword>
<dbReference type="AlphaFoldDB" id="A0A5B7JKE6"/>
<proteinExistence type="predicted"/>
<evidence type="ECO:0000313" key="1">
    <source>
        <dbReference type="EMBL" id="MPC94873.1"/>
    </source>
</evidence>